<evidence type="ECO:0000256" key="3">
    <source>
        <dbReference type="ARBA" id="ARBA00022552"/>
    </source>
</evidence>
<dbReference type="GO" id="GO:0006364">
    <property type="term" value="P:rRNA processing"/>
    <property type="evidence" value="ECO:0007669"/>
    <property type="project" value="UniProtKB-KW"/>
</dbReference>
<dbReference type="GO" id="GO:0030688">
    <property type="term" value="C:preribosome, small subunit precursor"/>
    <property type="evidence" value="ECO:0007669"/>
    <property type="project" value="InterPro"/>
</dbReference>
<dbReference type="AlphaFoldDB" id="V5HPC6"/>
<reference evidence="6" key="1">
    <citation type="journal article" date="2015" name="Sci. Rep.">
        <title>Tissue- and time-dependent transcription in Ixodes ricinus salivary glands and midguts when blood feeding on the vertebrate host.</title>
        <authorList>
            <person name="Kotsyfakis M."/>
            <person name="Schwarz A."/>
            <person name="Erhart J."/>
            <person name="Ribeiro J.M."/>
        </authorList>
    </citation>
    <scope>NUCLEOTIDE SEQUENCE</scope>
    <source>
        <tissue evidence="6">Salivary gland and midgut</tissue>
    </source>
</reference>
<evidence type="ECO:0000256" key="5">
    <source>
        <dbReference type="SAM" id="MobiDB-lite"/>
    </source>
</evidence>
<name>V5HPC6_IXORI</name>
<accession>V5HPC6</accession>
<organism evidence="6">
    <name type="scientific">Ixodes ricinus</name>
    <name type="common">Common tick</name>
    <name type="synonym">Acarus ricinus</name>
    <dbReference type="NCBI Taxonomy" id="34613"/>
    <lineage>
        <taxon>Eukaryota</taxon>
        <taxon>Metazoa</taxon>
        <taxon>Ecdysozoa</taxon>
        <taxon>Arthropoda</taxon>
        <taxon>Chelicerata</taxon>
        <taxon>Arachnida</taxon>
        <taxon>Acari</taxon>
        <taxon>Parasitiformes</taxon>
        <taxon>Ixodida</taxon>
        <taxon>Ixodoidea</taxon>
        <taxon>Ixodidae</taxon>
        <taxon>Ixodinae</taxon>
        <taxon>Ixodes</taxon>
    </lineage>
</organism>
<evidence type="ECO:0000256" key="4">
    <source>
        <dbReference type="ARBA" id="ARBA00023242"/>
    </source>
</evidence>
<dbReference type="PANTHER" id="PTHR13026:SF0">
    <property type="entry name" value="RIBOSOMAL RNA PROCESSING 1B"/>
    <property type="match status" value="1"/>
</dbReference>
<proteinExistence type="evidence at transcript level"/>
<evidence type="ECO:0000313" key="6">
    <source>
        <dbReference type="EMBL" id="JAB79829.1"/>
    </source>
</evidence>
<dbReference type="Pfam" id="PF05997">
    <property type="entry name" value="Nop52"/>
    <property type="match status" value="1"/>
</dbReference>
<feature type="region of interest" description="Disordered" evidence="5">
    <location>
        <begin position="230"/>
        <end position="266"/>
    </location>
</feature>
<protein>
    <submittedName>
        <fullName evidence="6">Putative nucleolar protein</fullName>
    </submittedName>
</protein>
<comment type="similarity">
    <text evidence="2">Belongs to the RRP1 family.</text>
</comment>
<dbReference type="PANTHER" id="PTHR13026">
    <property type="entry name" value="NNP-1 PROTEIN NOVEL NUCLEAR PROTEIN 1 NOP52"/>
    <property type="match status" value="1"/>
</dbReference>
<feature type="compositionally biased region" description="Basic and acidic residues" evidence="5">
    <location>
        <begin position="413"/>
        <end position="422"/>
    </location>
</feature>
<keyword evidence="3" id="KW-0698">rRNA processing</keyword>
<sequence>MTVTQEVHFAHHLAANEKVTRDRALRKLTRWIRAKSAREDTEFTEESLMKLWKGLFFCMWMSDKPFVQQDLANNIAGLIHCFAQRSQALLFIDTFFKTMAHEWFAIDRFRLEKFMMLVRRFFRQGLVLAYAGEWKDENIVEFCDTLKATALHPSRGDVPLGLKMHVVDIFLQELSRVHGGKLTSEQADLFLQPFFDILTDSPAGTLVEFVRNNVFFLMIDLDREAVELEQEGEVPNLDEEGEEKDSDEEEDTYDEHGRVMEKGESSQDLPAIPFDYERIANKLFECTKRHALKPANRLVITRLVKKYRSILQEGLLKPPPPDDDQGDIITDKEIDAAAIRLEQERLEELERERQELQKLKEGRSQAADAQFGFDSTSGAYEYQRAGSDDESGGESDADNDTTEDDGGSNRNRPPREDKEAKETWGPCRSTSRRELRRQFRRGTPGSPEGFRPRSKSEGGCGSPPDRIL</sequence>
<comment type="subcellular location">
    <subcellularLocation>
        <location evidence="1">Nucleus</location>
    </subcellularLocation>
</comment>
<dbReference type="GO" id="GO:0005634">
    <property type="term" value="C:nucleus"/>
    <property type="evidence" value="ECO:0007669"/>
    <property type="project" value="UniProtKB-SubCell"/>
</dbReference>
<evidence type="ECO:0000256" key="1">
    <source>
        <dbReference type="ARBA" id="ARBA00004123"/>
    </source>
</evidence>
<keyword evidence="4" id="KW-0539">Nucleus</keyword>
<feature type="compositionally biased region" description="Acidic residues" evidence="5">
    <location>
        <begin position="388"/>
        <end position="406"/>
    </location>
</feature>
<dbReference type="EMBL" id="GANP01004639">
    <property type="protein sequence ID" value="JAB79829.1"/>
    <property type="molecule type" value="mRNA"/>
</dbReference>
<feature type="compositionally biased region" description="Basic and acidic residues" evidence="5">
    <location>
        <begin position="254"/>
        <end position="265"/>
    </location>
</feature>
<feature type="region of interest" description="Disordered" evidence="5">
    <location>
        <begin position="357"/>
        <end position="468"/>
    </location>
</feature>
<dbReference type="InterPro" id="IPR010301">
    <property type="entry name" value="RRP1"/>
</dbReference>
<evidence type="ECO:0000256" key="2">
    <source>
        <dbReference type="ARBA" id="ARBA00006374"/>
    </source>
</evidence>
<feature type="compositionally biased region" description="Acidic residues" evidence="5">
    <location>
        <begin position="230"/>
        <end position="253"/>
    </location>
</feature>